<name>A0A9X2WFW2_9GAMM</name>
<dbReference type="EMBL" id="JAOANI010000019">
    <property type="protein sequence ID" value="MCT7359679.1"/>
    <property type="molecule type" value="Genomic_DNA"/>
</dbReference>
<dbReference type="AlphaFoldDB" id="A0A9X2WFW2"/>
<evidence type="ECO:0000313" key="2">
    <source>
        <dbReference type="EMBL" id="MCT7359679.1"/>
    </source>
</evidence>
<protein>
    <submittedName>
        <fullName evidence="2">Uncharacterized protein</fullName>
    </submittedName>
</protein>
<feature type="region of interest" description="Disordered" evidence="1">
    <location>
        <begin position="100"/>
        <end position="171"/>
    </location>
</feature>
<sequence length="171" mass="19052">MPAANGAPPYALHKKSKSALQAHSTCAKMTGYAPRSMIPMTRIKKNRSLKRIHKVKTGSISKLKREAGGDRQNTKRLKGRKTLSVFEKFLLENPEAKQALVQPAVSSDKPAASAVKKDAEKKEVAQKQDGKKQDTRVKAKGDTATEQPEERTERSKTLLEQLDSKDFDNFY</sequence>
<dbReference type="Proteomes" id="UP001147830">
    <property type="component" value="Unassembled WGS sequence"/>
</dbReference>
<evidence type="ECO:0000313" key="3">
    <source>
        <dbReference type="Proteomes" id="UP001147830"/>
    </source>
</evidence>
<feature type="compositionally biased region" description="Basic and acidic residues" evidence="1">
    <location>
        <begin position="115"/>
        <end position="171"/>
    </location>
</feature>
<proteinExistence type="predicted"/>
<evidence type="ECO:0000256" key="1">
    <source>
        <dbReference type="SAM" id="MobiDB-lite"/>
    </source>
</evidence>
<reference evidence="2" key="2">
    <citation type="submission" date="2022-08" db="EMBL/GenBank/DDBJ databases">
        <authorList>
            <person name="Dong C."/>
        </authorList>
    </citation>
    <scope>NUCLEOTIDE SEQUENCE</scope>
    <source>
        <strain evidence="2">59MF3M-4</strain>
    </source>
</reference>
<keyword evidence="3" id="KW-1185">Reference proteome</keyword>
<comment type="caution">
    <text evidence="2">The sequence shown here is derived from an EMBL/GenBank/DDBJ whole genome shotgun (WGS) entry which is preliminary data.</text>
</comment>
<reference evidence="2" key="1">
    <citation type="journal article" date="2022" name="Front. Microbiol.">
        <title>Genome-based taxonomic rearrangement of Oceanobacter-related bacteria including the description of Thalassolituus hydrocarbonoclasticus sp. nov. and Thalassolituus pacificus sp. nov. and emended description of the genus Thalassolituus.</title>
        <authorList>
            <person name="Dong C."/>
            <person name="Wei L."/>
            <person name="Wang J."/>
            <person name="Lai Q."/>
            <person name="Huang Z."/>
            <person name="Shao Z."/>
        </authorList>
    </citation>
    <scope>NUCLEOTIDE SEQUENCE</scope>
    <source>
        <strain evidence="2">59MF3M-4</strain>
    </source>
</reference>
<feature type="region of interest" description="Disordered" evidence="1">
    <location>
        <begin position="56"/>
        <end position="79"/>
    </location>
</feature>
<accession>A0A9X2WFW2</accession>
<gene>
    <name evidence="2" type="ORF">NYR02_11700</name>
</gene>
<dbReference type="RefSeq" id="WP_260976542.1">
    <property type="nucleotide sequence ID" value="NZ_JAOANI010000019.1"/>
</dbReference>
<feature type="compositionally biased region" description="Basic and acidic residues" evidence="1">
    <location>
        <begin position="63"/>
        <end position="73"/>
    </location>
</feature>
<organism evidence="2 3">
    <name type="scientific">Thalassolituus pacificus</name>
    <dbReference type="NCBI Taxonomy" id="2975440"/>
    <lineage>
        <taxon>Bacteria</taxon>
        <taxon>Pseudomonadati</taxon>
        <taxon>Pseudomonadota</taxon>
        <taxon>Gammaproteobacteria</taxon>
        <taxon>Oceanospirillales</taxon>
        <taxon>Oceanospirillaceae</taxon>
        <taxon>Thalassolituus</taxon>
    </lineage>
</organism>